<dbReference type="InterPro" id="IPR000866">
    <property type="entry name" value="AhpC/TSA"/>
</dbReference>
<dbReference type="CDD" id="cd03017">
    <property type="entry name" value="PRX_BCP"/>
    <property type="match status" value="1"/>
</dbReference>
<dbReference type="GO" id="GO:0008379">
    <property type="term" value="F:thioredoxin peroxidase activity"/>
    <property type="evidence" value="ECO:0007669"/>
    <property type="project" value="TreeGrafter"/>
</dbReference>
<keyword evidence="6" id="KW-0676">Redox-active center</keyword>
<accession>A0AAD7CAW1</accession>
<dbReference type="PROSITE" id="PS51352">
    <property type="entry name" value="THIOREDOXIN_2"/>
    <property type="match status" value="1"/>
</dbReference>
<dbReference type="Pfam" id="PF00578">
    <property type="entry name" value="AhpC-TSA"/>
    <property type="match status" value="2"/>
</dbReference>
<evidence type="ECO:0000256" key="1">
    <source>
        <dbReference type="ARBA" id="ARBA00013017"/>
    </source>
</evidence>
<reference evidence="11" key="1">
    <citation type="submission" date="2023-03" db="EMBL/GenBank/DDBJ databases">
        <title>Massive genome expansion in bonnet fungi (Mycena s.s.) driven by repeated elements and novel gene families across ecological guilds.</title>
        <authorList>
            <consortium name="Lawrence Berkeley National Laboratory"/>
            <person name="Harder C.B."/>
            <person name="Miyauchi S."/>
            <person name="Viragh M."/>
            <person name="Kuo A."/>
            <person name="Thoen E."/>
            <person name="Andreopoulos B."/>
            <person name="Lu D."/>
            <person name="Skrede I."/>
            <person name="Drula E."/>
            <person name="Henrissat B."/>
            <person name="Morin E."/>
            <person name="Kohler A."/>
            <person name="Barry K."/>
            <person name="LaButti K."/>
            <person name="Morin E."/>
            <person name="Salamov A."/>
            <person name="Lipzen A."/>
            <person name="Mereny Z."/>
            <person name="Hegedus B."/>
            <person name="Baldrian P."/>
            <person name="Stursova M."/>
            <person name="Weitz H."/>
            <person name="Taylor A."/>
            <person name="Grigoriev I.V."/>
            <person name="Nagy L.G."/>
            <person name="Martin F."/>
            <person name="Kauserud H."/>
        </authorList>
    </citation>
    <scope>NUCLEOTIDE SEQUENCE</scope>
    <source>
        <strain evidence="11">9284</strain>
    </source>
</reference>
<proteinExistence type="inferred from homology"/>
<dbReference type="EC" id="1.11.1.24" evidence="1"/>
<evidence type="ECO:0000256" key="6">
    <source>
        <dbReference type="ARBA" id="ARBA00023284"/>
    </source>
</evidence>
<gene>
    <name evidence="11" type="ORF">FB45DRAFT_1020899</name>
</gene>
<keyword evidence="5" id="KW-1015">Disulfide bond</keyword>
<keyword evidence="2" id="KW-0575">Peroxidase</keyword>
<dbReference type="PANTHER" id="PTHR42801:SF4">
    <property type="entry name" value="AHPC_TSA FAMILY PROTEIN"/>
    <property type="match status" value="1"/>
</dbReference>
<dbReference type="InterPro" id="IPR050924">
    <property type="entry name" value="Peroxiredoxin_BCP/PrxQ"/>
</dbReference>
<comment type="caution">
    <text evidence="11">The sequence shown here is derived from an EMBL/GenBank/DDBJ whole genome shotgun (WGS) entry which is preliminary data.</text>
</comment>
<evidence type="ECO:0000313" key="11">
    <source>
        <dbReference type="EMBL" id="KAJ7644109.1"/>
    </source>
</evidence>
<dbReference type="GO" id="GO:0005737">
    <property type="term" value="C:cytoplasm"/>
    <property type="evidence" value="ECO:0007669"/>
    <property type="project" value="TreeGrafter"/>
</dbReference>
<keyword evidence="3" id="KW-0049">Antioxidant</keyword>
<keyword evidence="4" id="KW-0560">Oxidoreductase</keyword>
<dbReference type="AlphaFoldDB" id="A0AAD7CAW1"/>
<sequence>MSRTLIGKDAPAFTLTNYDGQPFTVTPGANGIPIVLFFYPKAGTYGCTKEACQFRDCHCCSKGLRRKNKLTYPVLSDSEGKAREAYKLGKSFFGLGGTARTTIIIDGKGVVRDTFESTMQFSKHAKFATSTLAQLEAEAAAPAPAETAPAAPCSRRNGTCRRCPRCGG</sequence>
<organism evidence="11 12">
    <name type="scientific">Roridomyces roridus</name>
    <dbReference type="NCBI Taxonomy" id="1738132"/>
    <lineage>
        <taxon>Eukaryota</taxon>
        <taxon>Fungi</taxon>
        <taxon>Dikarya</taxon>
        <taxon>Basidiomycota</taxon>
        <taxon>Agaricomycotina</taxon>
        <taxon>Agaricomycetes</taxon>
        <taxon>Agaricomycetidae</taxon>
        <taxon>Agaricales</taxon>
        <taxon>Marasmiineae</taxon>
        <taxon>Mycenaceae</taxon>
        <taxon>Roridomyces</taxon>
    </lineage>
</organism>
<evidence type="ECO:0000256" key="2">
    <source>
        <dbReference type="ARBA" id="ARBA00022559"/>
    </source>
</evidence>
<evidence type="ECO:0000256" key="8">
    <source>
        <dbReference type="ARBA" id="ARBA00038489"/>
    </source>
</evidence>
<evidence type="ECO:0000256" key="9">
    <source>
        <dbReference type="ARBA" id="ARBA00049091"/>
    </source>
</evidence>
<dbReference type="InterPro" id="IPR036249">
    <property type="entry name" value="Thioredoxin-like_sf"/>
</dbReference>
<evidence type="ECO:0000256" key="5">
    <source>
        <dbReference type="ARBA" id="ARBA00023157"/>
    </source>
</evidence>
<evidence type="ECO:0000259" key="10">
    <source>
        <dbReference type="PROSITE" id="PS51352"/>
    </source>
</evidence>
<dbReference type="EMBL" id="JARKIF010000003">
    <property type="protein sequence ID" value="KAJ7644109.1"/>
    <property type="molecule type" value="Genomic_DNA"/>
</dbReference>
<dbReference type="Gene3D" id="3.40.30.10">
    <property type="entry name" value="Glutaredoxin"/>
    <property type="match status" value="2"/>
</dbReference>
<evidence type="ECO:0000313" key="12">
    <source>
        <dbReference type="Proteomes" id="UP001221142"/>
    </source>
</evidence>
<name>A0AAD7CAW1_9AGAR</name>
<dbReference type="InterPro" id="IPR013766">
    <property type="entry name" value="Thioredoxin_domain"/>
</dbReference>
<comment type="catalytic activity">
    <reaction evidence="9">
        <text>a hydroperoxide + [thioredoxin]-dithiol = an alcohol + [thioredoxin]-disulfide + H2O</text>
        <dbReference type="Rhea" id="RHEA:62620"/>
        <dbReference type="Rhea" id="RHEA-COMP:10698"/>
        <dbReference type="Rhea" id="RHEA-COMP:10700"/>
        <dbReference type="ChEBI" id="CHEBI:15377"/>
        <dbReference type="ChEBI" id="CHEBI:29950"/>
        <dbReference type="ChEBI" id="CHEBI:30879"/>
        <dbReference type="ChEBI" id="CHEBI:35924"/>
        <dbReference type="ChEBI" id="CHEBI:50058"/>
        <dbReference type="EC" id="1.11.1.24"/>
    </reaction>
</comment>
<feature type="domain" description="Thioredoxin" evidence="10">
    <location>
        <begin position="4"/>
        <end position="140"/>
    </location>
</feature>
<evidence type="ECO:0000256" key="4">
    <source>
        <dbReference type="ARBA" id="ARBA00023002"/>
    </source>
</evidence>
<evidence type="ECO:0000256" key="3">
    <source>
        <dbReference type="ARBA" id="ARBA00022862"/>
    </source>
</evidence>
<dbReference type="PANTHER" id="PTHR42801">
    <property type="entry name" value="THIOREDOXIN-DEPENDENT PEROXIDE REDUCTASE"/>
    <property type="match status" value="1"/>
</dbReference>
<protein>
    <recommendedName>
        <fullName evidence="1">thioredoxin-dependent peroxiredoxin</fullName>
        <ecNumber evidence="1">1.11.1.24</ecNumber>
    </recommendedName>
    <alternativeName>
        <fullName evidence="7">Thioredoxin peroxidase</fullName>
    </alternativeName>
</protein>
<dbReference type="GO" id="GO:0045454">
    <property type="term" value="P:cell redox homeostasis"/>
    <property type="evidence" value="ECO:0007669"/>
    <property type="project" value="TreeGrafter"/>
</dbReference>
<dbReference type="GO" id="GO:0034599">
    <property type="term" value="P:cellular response to oxidative stress"/>
    <property type="evidence" value="ECO:0007669"/>
    <property type="project" value="TreeGrafter"/>
</dbReference>
<comment type="similarity">
    <text evidence="8">Belongs to the peroxiredoxin family. BCP/PrxQ subfamily.</text>
</comment>
<keyword evidence="12" id="KW-1185">Reference proteome</keyword>
<evidence type="ECO:0000256" key="7">
    <source>
        <dbReference type="ARBA" id="ARBA00032824"/>
    </source>
</evidence>
<dbReference type="Proteomes" id="UP001221142">
    <property type="component" value="Unassembled WGS sequence"/>
</dbReference>
<dbReference type="SUPFAM" id="SSF52833">
    <property type="entry name" value="Thioredoxin-like"/>
    <property type="match status" value="1"/>
</dbReference>